<dbReference type="OrthoDB" id="330838at2759"/>
<evidence type="ECO:0000256" key="1">
    <source>
        <dbReference type="SAM" id="MobiDB-lite"/>
    </source>
</evidence>
<protein>
    <submittedName>
        <fullName evidence="2">Uncharacterized protein</fullName>
    </submittedName>
</protein>
<feature type="compositionally biased region" description="Polar residues" evidence="1">
    <location>
        <begin position="1055"/>
        <end position="1068"/>
    </location>
</feature>
<feature type="compositionally biased region" description="Polar residues" evidence="1">
    <location>
        <begin position="1209"/>
        <end position="1222"/>
    </location>
</feature>
<evidence type="ECO:0000313" key="2">
    <source>
        <dbReference type="EMBL" id="KFG65728.1"/>
    </source>
</evidence>
<feature type="compositionally biased region" description="Basic and acidic residues" evidence="1">
    <location>
        <begin position="836"/>
        <end position="851"/>
    </location>
</feature>
<feature type="compositionally biased region" description="Polar residues" evidence="1">
    <location>
        <begin position="428"/>
        <end position="444"/>
    </location>
</feature>
<dbReference type="Proteomes" id="UP000028834">
    <property type="component" value="Unassembled WGS sequence"/>
</dbReference>
<feature type="compositionally biased region" description="Polar residues" evidence="1">
    <location>
        <begin position="683"/>
        <end position="698"/>
    </location>
</feature>
<comment type="caution">
    <text evidence="2">The sequence shown here is derived from an EMBL/GenBank/DDBJ whole genome shotgun (WGS) entry which is preliminary data.</text>
</comment>
<name>A0A086MA10_TOXGO</name>
<feature type="region of interest" description="Disordered" evidence="1">
    <location>
        <begin position="174"/>
        <end position="200"/>
    </location>
</feature>
<gene>
    <name evidence="2" type="ORF">TGRUB_309880</name>
</gene>
<feature type="region of interest" description="Disordered" evidence="1">
    <location>
        <begin position="1182"/>
        <end position="1246"/>
    </location>
</feature>
<feature type="compositionally biased region" description="Pro residues" evidence="1">
    <location>
        <begin position="892"/>
        <end position="906"/>
    </location>
</feature>
<feature type="compositionally biased region" description="Low complexity" evidence="1">
    <location>
        <begin position="596"/>
        <end position="609"/>
    </location>
</feature>
<feature type="region of interest" description="Disordered" evidence="1">
    <location>
        <begin position="1018"/>
        <end position="1077"/>
    </location>
</feature>
<feature type="compositionally biased region" description="Low complexity" evidence="1">
    <location>
        <begin position="519"/>
        <end position="529"/>
    </location>
</feature>
<sequence length="1282" mass="135380">MHCSLSFRLGSCLCPRSSMVTHNVGTHLRLPTEADHLSQPRLACPTRECGDAVAASTFDMATNSPFRTFFVGGILEEEGELSGTGIGCTSNHGRSSGTEKDLTSKCLLDSRLETADEGTTQGIGEDHDVSGVLVKTQEMSFASLKQPFGPAEELNRLEPQGKWDKIGRDITEGRCTSTTSASTLSGSKDNYSSLHQERASSSTTEVDAHSFGSFSPVAFPQTCASRPCSVSSLLSASLVCLVTAPGCSSPHEAPGDGSTPSLSFPPSQLSGEVGYSDSEREGVASLGTGGTSLFLDVPPTFHTPDGSAFASDAAWSFSPSTEADRVLNMLTTETDPLMEYGPEGLREEAGDEALESLPSNLTYASFCRSQDGGEDAESKEARPPVLWHPAKYSPWPNSWRCGQGEKSGEASPGLQRRSPHGLIGPISRSMSEASPRHTSTTASATEPFAETPTLFSVGITGFGSQADDEHDEPLLAALKPMASFPSHVSQTSASTFSCISAPISPSKLPEATKLSDVQSPSSRRSNASSGGFFPHSDTVCVQRDDGRKEIEGLAVLAEENGCHVVLKTDMNQTGNSRSVPGACSVNRFDQNRCANGGSERWLSSGSGSSHKQNMPMRTEQAGADTGHTLSRPQLPWSRDPQSATETAEQVFPECTRGLFLSSSSANLCASSTSFFDSEAGQGHLSNPTEHSTMSQVPNREQPMVGSENSQFHGWVPPCQLPRGPVYRDTGFRPPRNTSHSGGPLCFHPGYPLQEVSHTCGDQMGSNRREDALSPNAALLGLPSVSSLHASESVGPDVNQSWNSCPRNTLLGYTSVGNSHLEGRDGHAVMVPQLQEGEVRGRGSAEQMRGESFRNGFSSGFPVSQGSSRSASSPDCENFSRPFLSAGCQSRPTFPPPPPPGPRPPSRLPRVCSSETQRRPFVATLQEPGGLRPGFQIVDCQRGSGAERGEAAPRVRQETYGHGNAPFRDQATPYDACPPSQFLDNGEVVRGKQRNGATESLKGDPVVFGARCAKVSRPVPPPPGVVSHADTSGALPHPPRGVESPSGVTPFPLSGNFATGNPEQRSSGLDSVHGPFGISSGVAQREHLLGQAPLNFAGKQSPANPSNSPPFLRVTGDIRTTLAVPPQRPASPMSLTLNRLLAAYAGPAPEKLLSCPSSVPTLHPASSAPSVQRVHREWAPGGGAPGLVESGSRGATGKRQVVSGKGSRIVASSKTSPVNVEARQQNRNERFQGGSTPQAPGAGKTAVPHCTLLPQPAGAWLNRMTLRGVDDSAMEKCKKERGD</sequence>
<feature type="region of interest" description="Disordered" evidence="1">
    <location>
        <begin position="507"/>
        <end position="535"/>
    </location>
</feature>
<feature type="region of interest" description="Disordered" evidence="1">
    <location>
        <begin position="834"/>
        <end position="912"/>
    </location>
</feature>
<feature type="region of interest" description="Disordered" evidence="1">
    <location>
        <begin position="596"/>
        <end position="630"/>
    </location>
</feature>
<feature type="region of interest" description="Disordered" evidence="1">
    <location>
        <begin position="249"/>
        <end position="275"/>
    </location>
</feature>
<feature type="compositionally biased region" description="Polar residues" evidence="1">
    <location>
        <begin position="258"/>
        <end position="270"/>
    </location>
</feature>
<feature type="region of interest" description="Disordered" evidence="1">
    <location>
        <begin position="366"/>
        <end position="449"/>
    </location>
</feature>
<proteinExistence type="predicted"/>
<reference evidence="2 3" key="1">
    <citation type="submission" date="2014-05" db="EMBL/GenBank/DDBJ databases">
        <authorList>
            <person name="Sibley D."/>
            <person name="Venepally P."/>
            <person name="Karamycheva S."/>
            <person name="Hadjithomas M."/>
            <person name="Khan A."/>
            <person name="Brunk B."/>
            <person name="Roos D."/>
            <person name="Caler E."/>
            <person name="Lorenzi H."/>
        </authorList>
    </citation>
    <scope>NUCLEOTIDE SEQUENCE [LARGE SCALE GENOMIC DNA]</scope>
    <source>
        <strain evidence="2 3">RUB</strain>
    </source>
</reference>
<feature type="compositionally biased region" description="Polar residues" evidence="1">
    <location>
        <begin position="854"/>
        <end position="874"/>
    </location>
</feature>
<dbReference type="VEuPathDB" id="ToxoDB:TGRUB_309880"/>
<feature type="region of interest" description="Disordered" evidence="1">
    <location>
        <begin position="679"/>
        <end position="708"/>
    </location>
</feature>
<organism evidence="2 3">
    <name type="scientific">Toxoplasma gondii RUB</name>
    <dbReference type="NCBI Taxonomy" id="935652"/>
    <lineage>
        <taxon>Eukaryota</taxon>
        <taxon>Sar</taxon>
        <taxon>Alveolata</taxon>
        <taxon>Apicomplexa</taxon>
        <taxon>Conoidasida</taxon>
        <taxon>Coccidia</taxon>
        <taxon>Eucoccidiorida</taxon>
        <taxon>Eimeriorina</taxon>
        <taxon>Sarcocystidae</taxon>
        <taxon>Toxoplasma</taxon>
    </lineage>
</organism>
<dbReference type="EMBL" id="AFYV02000218">
    <property type="protein sequence ID" value="KFG65728.1"/>
    <property type="molecule type" value="Genomic_DNA"/>
</dbReference>
<accession>A0A086MA10</accession>
<feature type="compositionally biased region" description="Polar residues" evidence="1">
    <location>
        <begin position="188"/>
        <end position="200"/>
    </location>
</feature>
<feature type="compositionally biased region" description="Low complexity" evidence="1">
    <location>
        <begin position="176"/>
        <end position="187"/>
    </location>
</feature>
<evidence type="ECO:0000313" key="3">
    <source>
        <dbReference type="Proteomes" id="UP000028834"/>
    </source>
</evidence>